<accession>A0ABN6MVA4</accession>
<dbReference type="PANTHER" id="PTHR43245">
    <property type="entry name" value="BIFUNCTIONAL POLYMYXIN RESISTANCE PROTEIN ARNA"/>
    <property type="match status" value="1"/>
</dbReference>
<dbReference type="Gene3D" id="3.90.25.10">
    <property type="entry name" value="UDP-galactose 4-epimerase, domain 1"/>
    <property type="match status" value="1"/>
</dbReference>
<reference evidence="3" key="1">
    <citation type="journal article" date="2022" name="Int. J. Syst. Evol. Microbiol.">
        <title>Anaeromyxobacter oryzae sp. nov., Anaeromyxobacter diazotrophicus sp. nov. and Anaeromyxobacter paludicola sp. nov., isolated from paddy soils.</title>
        <authorList>
            <person name="Itoh H."/>
            <person name="Xu Z."/>
            <person name="Mise K."/>
            <person name="Masuda Y."/>
            <person name="Ushijima N."/>
            <person name="Hayakawa C."/>
            <person name="Shiratori Y."/>
            <person name="Senoo K."/>
        </authorList>
    </citation>
    <scope>NUCLEOTIDE SEQUENCE [LARGE SCALE GENOMIC DNA]</scope>
    <source>
        <strain evidence="3">Red232</strain>
    </source>
</reference>
<dbReference type="InterPro" id="IPR036291">
    <property type="entry name" value="NAD(P)-bd_dom_sf"/>
</dbReference>
<dbReference type="SUPFAM" id="SSF51735">
    <property type="entry name" value="NAD(P)-binding Rossmann-fold domains"/>
    <property type="match status" value="1"/>
</dbReference>
<feature type="domain" description="NAD-dependent epimerase/dehydratase" evidence="1">
    <location>
        <begin position="19"/>
        <end position="264"/>
    </location>
</feature>
<dbReference type="PANTHER" id="PTHR43245:SF13">
    <property type="entry name" value="UDP-D-APIOSE_UDP-D-XYLOSE SYNTHASE 2"/>
    <property type="match status" value="1"/>
</dbReference>
<sequence>MVAYEQVKRTLSAEPSRWCVTGAAGFIGSHLVQALLCLDQEVIGVDDFSTGRRENIEDVLTTVGSARAARFRLVEGDIRDLSACRAAMLGVQRVLHQAALGSVPRSIKDPRTSHDVNVTGFMNVLLAARDAGVKRIVYASSSSVYGDHPDLPKREDVIGRPLSPYAVTKLTNELYAEAFAKAYGLELMGLRYFNVFGPRQDPDGPYAAVMPRWFAALLGGGDVVINGDGETSRDFCYVANVVQANLLAASSTNAAALGRVYNVACGERTTLNELFAAIRDQVARFRTDASLRMPSYAPFRPGDIRHSLAAIDCARSLLGYAPSHGVRDGLVEAAAWYASHASG</sequence>
<evidence type="ECO:0000259" key="1">
    <source>
        <dbReference type="Pfam" id="PF01370"/>
    </source>
</evidence>
<dbReference type="EMBL" id="AP025591">
    <property type="protein sequence ID" value="BDG03433.1"/>
    <property type="molecule type" value="Genomic_DNA"/>
</dbReference>
<organism evidence="2 3">
    <name type="scientific">Anaeromyxobacter oryzae</name>
    <dbReference type="NCBI Taxonomy" id="2918170"/>
    <lineage>
        <taxon>Bacteria</taxon>
        <taxon>Pseudomonadati</taxon>
        <taxon>Myxococcota</taxon>
        <taxon>Myxococcia</taxon>
        <taxon>Myxococcales</taxon>
        <taxon>Cystobacterineae</taxon>
        <taxon>Anaeromyxobacteraceae</taxon>
        <taxon>Anaeromyxobacter</taxon>
    </lineage>
</organism>
<evidence type="ECO:0000313" key="2">
    <source>
        <dbReference type="EMBL" id="BDG03433.1"/>
    </source>
</evidence>
<dbReference type="Pfam" id="PF01370">
    <property type="entry name" value="Epimerase"/>
    <property type="match status" value="1"/>
</dbReference>
<name>A0ABN6MVA4_9BACT</name>
<dbReference type="CDD" id="cd05256">
    <property type="entry name" value="UDP_AE_SDR_e"/>
    <property type="match status" value="1"/>
</dbReference>
<dbReference type="InterPro" id="IPR001509">
    <property type="entry name" value="Epimerase_deHydtase"/>
</dbReference>
<gene>
    <name evidence="2" type="ORF">AMOR_24290</name>
</gene>
<dbReference type="Proteomes" id="UP001162891">
    <property type="component" value="Chromosome"/>
</dbReference>
<keyword evidence="3" id="KW-1185">Reference proteome</keyword>
<evidence type="ECO:0000313" key="3">
    <source>
        <dbReference type="Proteomes" id="UP001162891"/>
    </source>
</evidence>
<proteinExistence type="predicted"/>
<dbReference type="Gene3D" id="3.40.50.720">
    <property type="entry name" value="NAD(P)-binding Rossmann-like Domain"/>
    <property type="match status" value="1"/>
</dbReference>
<protein>
    <submittedName>
        <fullName evidence="2">NAD-dependent epimerase</fullName>
    </submittedName>
</protein>
<dbReference type="InterPro" id="IPR050177">
    <property type="entry name" value="Lipid_A_modif_metabolic_enz"/>
</dbReference>